<feature type="region of interest" description="Disordered" evidence="1">
    <location>
        <begin position="147"/>
        <end position="168"/>
    </location>
</feature>
<organism evidence="3 4">
    <name type="scientific">Emiliania huxleyi (strain CCMP1516)</name>
    <dbReference type="NCBI Taxonomy" id="280463"/>
    <lineage>
        <taxon>Eukaryota</taxon>
        <taxon>Haptista</taxon>
        <taxon>Haptophyta</taxon>
        <taxon>Prymnesiophyceae</taxon>
        <taxon>Isochrysidales</taxon>
        <taxon>Noelaerhabdaceae</taxon>
        <taxon>Emiliania</taxon>
    </lineage>
</organism>
<sequence length="487" mass="50798">MESRVHAAMLLSAIGLSAGAHSERRRPSADREDGLRLEFDFSTEIVNNMAGFPGSDAVAGCSSDSLAIPGQSPAKGLLDTSNACNKVPNPDQANHPDETIRYHRNKFRETVNSAWVANVSNNGNPFEYISCTPGEKYNASGIYNTSSGTSDRLDPDAATNNDGTTPESELWYMPFRWTMPKFACFQYKNTSNFYLMYTVGPGVNGYDSGRNFLFATFTRREVAHPPPPPPSPPSPPPPSASPSPPPPSASPSPPPPLPPPPLPPPPSASPAPPPSASPSPPPPTPPPPSASPAPPPSGSPSPPPPTPPPPSASPAPPPSGSPSPPPPSASPSPPPIPDFPAEPPSSPPSAPPDFPAEPPSSPPSAPPDFPAEPPSAPPASEECYPGIPGGLACPPGHFLGFGKKGGCRTTTCETGQYTALRGITNFNACAERCLDDATCKAFEWFPRPRGLLPSRARCEIHRDVPVKTAADCGETGQALDHCCCTRA</sequence>
<feature type="signal peptide" evidence="2">
    <location>
        <begin position="1"/>
        <end position="19"/>
    </location>
</feature>
<reference evidence="3" key="2">
    <citation type="submission" date="2024-10" db="UniProtKB">
        <authorList>
            <consortium name="EnsemblProtists"/>
        </authorList>
    </citation>
    <scope>IDENTIFICATION</scope>
</reference>
<feature type="compositionally biased region" description="Polar residues" evidence="1">
    <location>
        <begin position="158"/>
        <end position="167"/>
    </location>
</feature>
<dbReference type="GeneID" id="17256194"/>
<dbReference type="AlphaFoldDB" id="A0A0D3IFC4"/>
<feature type="chain" id="PRO_5044195498" description="Apple domain-containing protein" evidence="2">
    <location>
        <begin position="20"/>
        <end position="487"/>
    </location>
</feature>
<evidence type="ECO:0000256" key="2">
    <source>
        <dbReference type="SAM" id="SignalP"/>
    </source>
</evidence>
<dbReference type="OMA" id="NACAERC"/>
<protein>
    <recommendedName>
        <fullName evidence="5">Apple domain-containing protein</fullName>
    </recommendedName>
</protein>
<feature type="compositionally biased region" description="Pro residues" evidence="1">
    <location>
        <begin position="224"/>
        <end position="377"/>
    </location>
</feature>
<dbReference type="Proteomes" id="UP000013827">
    <property type="component" value="Unassembled WGS sequence"/>
</dbReference>
<name>A0A0D3IFC4_EMIH1</name>
<evidence type="ECO:0000256" key="1">
    <source>
        <dbReference type="SAM" id="MobiDB-lite"/>
    </source>
</evidence>
<dbReference type="PANTHER" id="PTHR24216">
    <property type="entry name" value="PAXILLIN-RELATED"/>
    <property type="match status" value="1"/>
</dbReference>
<dbReference type="RefSeq" id="XP_005762388.1">
    <property type="nucleotide sequence ID" value="XM_005762331.1"/>
</dbReference>
<dbReference type="HOGENOM" id="CLU_501983_0_0_1"/>
<evidence type="ECO:0000313" key="3">
    <source>
        <dbReference type="EnsemblProtists" id="EOD09959"/>
    </source>
</evidence>
<accession>A0A0D3IFC4</accession>
<proteinExistence type="predicted"/>
<keyword evidence="4" id="KW-1185">Reference proteome</keyword>
<dbReference type="PRINTS" id="PR01217">
    <property type="entry name" value="PRICHEXTENSN"/>
</dbReference>
<dbReference type="PANTHER" id="PTHR24216:SF65">
    <property type="entry name" value="PAXILLIN-LIKE PROTEIN 1"/>
    <property type="match status" value="1"/>
</dbReference>
<dbReference type="PaxDb" id="2903-EOD09959"/>
<reference evidence="4" key="1">
    <citation type="journal article" date="2013" name="Nature">
        <title>Pan genome of the phytoplankton Emiliania underpins its global distribution.</title>
        <authorList>
            <person name="Read B.A."/>
            <person name="Kegel J."/>
            <person name="Klute M.J."/>
            <person name="Kuo A."/>
            <person name="Lefebvre S.C."/>
            <person name="Maumus F."/>
            <person name="Mayer C."/>
            <person name="Miller J."/>
            <person name="Monier A."/>
            <person name="Salamov A."/>
            <person name="Young J."/>
            <person name="Aguilar M."/>
            <person name="Claverie J.M."/>
            <person name="Frickenhaus S."/>
            <person name="Gonzalez K."/>
            <person name="Herman E.K."/>
            <person name="Lin Y.C."/>
            <person name="Napier J."/>
            <person name="Ogata H."/>
            <person name="Sarno A.F."/>
            <person name="Shmutz J."/>
            <person name="Schroeder D."/>
            <person name="de Vargas C."/>
            <person name="Verret F."/>
            <person name="von Dassow P."/>
            <person name="Valentin K."/>
            <person name="Van de Peer Y."/>
            <person name="Wheeler G."/>
            <person name="Dacks J.B."/>
            <person name="Delwiche C.F."/>
            <person name="Dyhrman S.T."/>
            <person name="Glockner G."/>
            <person name="John U."/>
            <person name="Richards T."/>
            <person name="Worden A.Z."/>
            <person name="Zhang X."/>
            <person name="Grigoriev I.V."/>
            <person name="Allen A.E."/>
            <person name="Bidle K."/>
            <person name="Borodovsky M."/>
            <person name="Bowler C."/>
            <person name="Brownlee C."/>
            <person name="Cock J.M."/>
            <person name="Elias M."/>
            <person name="Gladyshev V.N."/>
            <person name="Groth M."/>
            <person name="Guda C."/>
            <person name="Hadaegh A."/>
            <person name="Iglesias-Rodriguez M.D."/>
            <person name="Jenkins J."/>
            <person name="Jones B.M."/>
            <person name="Lawson T."/>
            <person name="Leese F."/>
            <person name="Lindquist E."/>
            <person name="Lobanov A."/>
            <person name="Lomsadze A."/>
            <person name="Malik S.B."/>
            <person name="Marsh M.E."/>
            <person name="Mackinder L."/>
            <person name="Mock T."/>
            <person name="Mueller-Roeber B."/>
            <person name="Pagarete A."/>
            <person name="Parker M."/>
            <person name="Probert I."/>
            <person name="Quesneville H."/>
            <person name="Raines C."/>
            <person name="Rensing S.A."/>
            <person name="Riano-Pachon D.M."/>
            <person name="Richier S."/>
            <person name="Rokitta S."/>
            <person name="Shiraiwa Y."/>
            <person name="Soanes D.M."/>
            <person name="van der Giezen M."/>
            <person name="Wahlund T.M."/>
            <person name="Williams B."/>
            <person name="Wilson W."/>
            <person name="Wolfe G."/>
            <person name="Wurch L.L."/>
        </authorList>
    </citation>
    <scope>NUCLEOTIDE SEQUENCE</scope>
</reference>
<evidence type="ECO:0000313" key="4">
    <source>
        <dbReference type="Proteomes" id="UP000013827"/>
    </source>
</evidence>
<feature type="region of interest" description="Disordered" evidence="1">
    <location>
        <begin position="221"/>
        <end position="383"/>
    </location>
</feature>
<dbReference type="KEGG" id="ehx:EMIHUDRAFT_105378"/>
<dbReference type="EnsemblProtists" id="EOD09959">
    <property type="protein sequence ID" value="EOD09959"/>
    <property type="gene ID" value="EMIHUDRAFT_105378"/>
</dbReference>
<evidence type="ECO:0008006" key="5">
    <source>
        <dbReference type="Google" id="ProtNLM"/>
    </source>
</evidence>
<keyword evidence="2" id="KW-0732">Signal</keyword>